<dbReference type="GO" id="GO:0022857">
    <property type="term" value="F:transmembrane transporter activity"/>
    <property type="evidence" value="ECO:0007669"/>
    <property type="project" value="InterPro"/>
</dbReference>
<comment type="subcellular location">
    <subcellularLocation>
        <location evidence="1">Membrane</location>
        <topology evidence="1">Multi-pass membrane protein</topology>
    </subcellularLocation>
</comment>
<name>A0A6A6IHW8_9PLEO</name>
<keyword evidence="4 7" id="KW-1133">Transmembrane helix</keyword>
<evidence type="ECO:0000313" key="10">
    <source>
        <dbReference type="Proteomes" id="UP000800094"/>
    </source>
</evidence>
<keyword evidence="5 7" id="KW-0472">Membrane</keyword>
<evidence type="ECO:0000313" key="9">
    <source>
        <dbReference type="EMBL" id="KAF2249956.1"/>
    </source>
</evidence>
<evidence type="ECO:0000256" key="7">
    <source>
        <dbReference type="SAM" id="Phobius"/>
    </source>
</evidence>
<feature type="transmembrane region" description="Helical" evidence="7">
    <location>
        <begin position="498"/>
        <end position="518"/>
    </location>
</feature>
<feature type="transmembrane region" description="Helical" evidence="7">
    <location>
        <begin position="524"/>
        <end position="545"/>
    </location>
</feature>
<dbReference type="Pfam" id="PF07690">
    <property type="entry name" value="MFS_1"/>
    <property type="match status" value="1"/>
</dbReference>
<evidence type="ECO:0000256" key="6">
    <source>
        <dbReference type="SAM" id="MobiDB-lite"/>
    </source>
</evidence>
<feature type="compositionally biased region" description="Basic and acidic residues" evidence="6">
    <location>
        <begin position="13"/>
        <end position="23"/>
    </location>
</feature>
<feature type="transmembrane region" description="Helical" evidence="7">
    <location>
        <begin position="235"/>
        <end position="257"/>
    </location>
</feature>
<dbReference type="PROSITE" id="PS50850">
    <property type="entry name" value="MFS"/>
    <property type="match status" value="1"/>
</dbReference>
<evidence type="ECO:0000256" key="5">
    <source>
        <dbReference type="ARBA" id="ARBA00023136"/>
    </source>
</evidence>
<feature type="domain" description="Major facilitator superfamily (MFS) profile" evidence="8">
    <location>
        <begin position="45"/>
        <end position="549"/>
    </location>
</feature>
<dbReference type="SUPFAM" id="SSF103473">
    <property type="entry name" value="MFS general substrate transporter"/>
    <property type="match status" value="1"/>
</dbReference>
<keyword evidence="3 7" id="KW-0812">Transmembrane</keyword>
<dbReference type="GeneID" id="54580097"/>
<dbReference type="Proteomes" id="UP000800094">
    <property type="component" value="Unassembled WGS sequence"/>
</dbReference>
<feature type="transmembrane region" description="Helical" evidence="7">
    <location>
        <begin position="393"/>
        <end position="412"/>
    </location>
</feature>
<dbReference type="InterPro" id="IPR020846">
    <property type="entry name" value="MFS_dom"/>
</dbReference>
<keyword evidence="10" id="KW-1185">Reference proteome</keyword>
<dbReference type="GO" id="GO:0016020">
    <property type="term" value="C:membrane"/>
    <property type="evidence" value="ECO:0007669"/>
    <property type="project" value="UniProtKB-SubCell"/>
</dbReference>
<dbReference type="InterPro" id="IPR011701">
    <property type="entry name" value="MFS"/>
</dbReference>
<proteinExistence type="predicted"/>
<feature type="transmembrane region" description="Helical" evidence="7">
    <location>
        <begin position="345"/>
        <end position="367"/>
    </location>
</feature>
<accession>A0A6A6IHW8</accession>
<dbReference type="PANTHER" id="PTHR23504">
    <property type="entry name" value="MAJOR FACILITATOR SUPERFAMILY DOMAIN-CONTAINING PROTEIN 10"/>
    <property type="match status" value="1"/>
</dbReference>
<feature type="transmembrane region" description="Helical" evidence="7">
    <location>
        <begin position="46"/>
        <end position="70"/>
    </location>
</feature>
<feature type="transmembrane region" description="Helical" evidence="7">
    <location>
        <begin position="455"/>
        <end position="478"/>
    </location>
</feature>
<dbReference type="RefSeq" id="XP_033684960.1">
    <property type="nucleotide sequence ID" value="XM_033826767.1"/>
</dbReference>
<sequence length="564" mass="61268">MANRGDVEEEERLLEGKSTDEKNSGVTTRVLEDKVTWRNLPHKKQLLLLALCRLSTPLSNACLLPYLYYLVKSILDDPDHPSAPQKISRMTGLLVAAYPIGQMMTSMLWGRLSDTYGRKPAILLGLTISVTANLAFGFSRSIGMLLFWRVLAGMANGILGVMRTMTAEIVKDRTYQTRAFLALPLIFNSGRVAALAIGGCLADPVDNLPWLFGPTGLFNFARNPDGVAWTIKYPYALPALFNGTVLALCLIFATLWLKESLPTKEQDWDLGLAIRQSISGFIKRKILRKADSGYTAVQIEEAEVIMADVPIAEATSTGSLTPTHSTTKPYRPPFREIWTRPLLKALLAFALLPLHNATFLHVFPVFLSMPTAPNIHPTVFRFTGGLGLASPTVGLYLATFGICGILLQLFIYPRIQKRVGTLGVFRLANAIFPLAYIFAPYLSLLAGNATAKWPAMAGVLFSQVIARTMAIPSSVILLTEAAPRRSVLGTVHGAGNTLSALASATGPVIGGMLLARGIDGGAVGVVWWCWLLLVALAALGWSLMLDKSEDGDEEKEMAPLEKGV</sequence>
<feature type="transmembrane region" description="Helical" evidence="7">
    <location>
        <begin position="179"/>
        <end position="202"/>
    </location>
</feature>
<feature type="transmembrane region" description="Helical" evidence="7">
    <location>
        <begin position="90"/>
        <end position="109"/>
    </location>
</feature>
<evidence type="ECO:0000256" key="2">
    <source>
        <dbReference type="ARBA" id="ARBA00022448"/>
    </source>
</evidence>
<dbReference type="EMBL" id="ML987194">
    <property type="protein sequence ID" value="KAF2249956.1"/>
    <property type="molecule type" value="Genomic_DNA"/>
</dbReference>
<dbReference type="OrthoDB" id="10262656at2759"/>
<evidence type="ECO:0000256" key="1">
    <source>
        <dbReference type="ARBA" id="ARBA00004141"/>
    </source>
</evidence>
<protein>
    <submittedName>
        <fullName evidence="9">MFS general substrate transporter</fullName>
    </submittedName>
</protein>
<feature type="transmembrane region" description="Helical" evidence="7">
    <location>
        <begin position="145"/>
        <end position="167"/>
    </location>
</feature>
<dbReference type="InterPro" id="IPR036259">
    <property type="entry name" value="MFS_trans_sf"/>
</dbReference>
<feature type="transmembrane region" description="Helical" evidence="7">
    <location>
        <begin position="121"/>
        <end position="139"/>
    </location>
</feature>
<organism evidence="9 10">
    <name type="scientific">Trematosphaeria pertusa</name>
    <dbReference type="NCBI Taxonomy" id="390896"/>
    <lineage>
        <taxon>Eukaryota</taxon>
        <taxon>Fungi</taxon>
        <taxon>Dikarya</taxon>
        <taxon>Ascomycota</taxon>
        <taxon>Pezizomycotina</taxon>
        <taxon>Dothideomycetes</taxon>
        <taxon>Pleosporomycetidae</taxon>
        <taxon>Pleosporales</taxon>
        <taxon>Massarineae</taxon>
        <taxon>Trematosphaeriaceae</taxon>
        <taxon>Trematosphaeria</taxon>
    </lineage>
</organism>
<reference evidence="9" key="1">
    <citation type="journal article" date="2020" name="Stud. Mycol.">
        <title>101 Dothideomycetes genomes: a test case for predicting lifestyles and emergence of pathogens.</title>
        <authorList>
            <person name="Haridas S."/>
            <person name="Albert R."/>
            <person name="Binder M."/>
            <person name="Bloem J."/>
            <person name="Labutti K."/>
            <person name="Salamov A."/>
            <person name="Andreopoulos B."/>
            <person name="Baker S."/>
            <person name="Barry K."/>
            <person name="Bills G."/>
            <person name="Bluhm B."/>
            <person name="Cannon C."/>
            <person name="Castanera R."/>
            <person name="Culley D."/>
            <person name="Daum C."/>
            <person name="Ezra D."/>
            <person name="Gonzalez J."/>
            <person name="Henrissat B."/>
            <person name="Kuo A."/>
            <person name="Liang C."/>
            <person name="Lipzen A."/>
            <person name="Lutzoni F."/>
            <person name="Magnuson J."/>
            <person name="Mondo S."/>
            <person name="Nolan M."/>
            <person name="Ohm R."/>
            <person name="Pangilinan J."/>
            <person name="Park H.-J."/>
            <person name="Ramirez L."/>
            <person name="Alfaro M."/>
            <person name="Sun H."/>
            <person name="Tritt A."/>
            <person name="Yoshinaga Y."/>
            <person name="Zwiers L.-H."/>
            <person name="Turgeon B."/>
            <person name="Goodwin S."/>
            <person name="Spatafora J."/>
            <person name="Crous P."/>
            <person name="Grigoriev I."/>
        </authorList>
    </citation>
    <scope>NUCLEOTIDE SEQUENCE</scope>
    <source>
        <strain evidence="9">CBS 122368</strain>
    </source>
</reference>
<feature type="region of interest" description="Disordered" evidence="6">
    <location>
        <begin position="1"/>
        <end position="25"/>
    </location>
</feature>
<feature type="transmembrane region" description="Helical" evidence="7">
    <location>
        <begin position="424"/>
        <end position="443"/>
    </location>
</feature>
<evidence type="ECO:0000259" key="8">
    <source>
        <dbReference type="PROSITE" id="PS50850"/>
    </source>
</evidence>
<dbReference type="AlphaFoldDB" id="A0A6A6IHW8"/>
<evidence type="ECO:0000256" key="4">
    <source>
        <dbReference type="ARBA" id="ARBA00022989"/>
    </source>
</evidence>
<dbReference type="PANTHER" id="PTHR23504:SF6">
    <property type="entry name" value="MULTIDRUG TRANSPORTER, PUTATIVE (AFU_ORTHOLOGUE AFUA_4G08740)-RELATED"/>
    <property type="match status" value="1"/>
</dbReference>
<evidence type="ECO:0000256" key="3">
    <source>
        <dbReference type="ARBA" id="ARBA00022692"/>
    </source>
</evidence>
<gene>
    <name evidence="9" type="ORF">BU26DRAFT_504373</name>
</gene>
<dbReference type="Gene3D" id="1.20.1250.20">
    <property type="entry name" value="MFS general substrate transporter like domains"/>
    <property type="match status" value="1"/>
</dbReference>
<keyword evidence="2" id="KW-0813">Transport</keyword>